<proteinExistence type="predicted"/>
<evidence type="ECO:0000313" key="2">
    <source>
        <dbReference type="EMBL" id="KAE8318247.1"/>
    </source>
</evidence>
<keyword evidence="1" id="KW-0472">Membrane</keyword>
<keyword evidence="1" id="KW-1133">Transmembrane helix</keyword>
<dbReference type="Proteomes" id="UP000325433">
    <property type="component" value="Unassembled WGS sequence"/>
</dbReference>
<feature type="transmembrane region" description="Helical" evidence="1">
    <location>
        <begin position="62"/>
        <end position="82"/>
    </location>
</feature>
<accession>A0A5N6WBL1</accession>
<dbReference type="EMBL" id="ML738298">
    <property type="protein sequence ID" value="KAE8318247.1"/>
    <property type="molecule type" value="Genomic_DNA"/>
</dbReference>
<keyword evidence="3" id="KW-1185">Reference proteome</keyword>
<name>A0A5N6WBL1_9EURO</name>
<sequence length="84" mass="9405">MPRAHRSPEHGQQTCLTCCCDLSNFQRGCQPMIGQMSLCHDRPPGQLHGHLTVISGDCAYHIIYSTVALYLFSVVFPFLNYFGS</sequence>
<gene>
    <name evidence="2" type="ORF">BDV41DRAFT_523755</name>
</gene>
<keyword evidence="1" id="KW-0812">Transmembrane</keyword>
<evidence type="ECO:0000313" key="3">
    <source>
        <dbReference type="Proteomes" id="UP000325433"/>
    </source>
</evidence>
<protein>
    <submittedName>
        <fullName evidence="2">Uncharacterized protein</fullName>
    </submittedName>
</protein>
<dbReference type="AlphaFoldDB" id="A0A5N6WBL1"/>
<reference evidence="3" key="1">
    <citation type="submission" date="2019-04" db="EMBL/GenBank/DDBJ databases">
        <title>Friends and foes A comparative genomics studyof 23 Aspergillus species from section Flavi.</title>
        <authorList>
            <consortium name="DOE Joint Genome Institute"/>
            <person name="Kjaerbolling I."/>
            <person name="Vesth T."/>
            <person name="Frisvad J.C."/>
            <person name="Nybo J.L."/>
            <person name="Theobald S."/>
            <person name="Kildgaard S."/>
            <person name="Isbrandt T."/>
            <person name="Kuo A."/>
            <person name="Sato A."/>
            <person name="Lyhne E.K."/>
            <person name="Kogle M.E."/>
            <person name="Wiebenga A."/>
            <person name="Kun R.S."/>
            <person name="Lubbers R.J."/>
            <person name="Makela M.R."/>
            <person name="Barry K."/>
            <person name="Chovatia M."/>
            <person name="Clum A."/>
            <person name="Daum C."/>
            <person name="Haridas S."/>
            <person name="He G."/>
            <person name="LaButti K."/>
            <person name="Lipzen A."/>
            <person name="Mondo S."/>
            <person name="Riley R."/>
            <person name="Salamov A."/>
            <person name="Simmons B.A."/>
            <person name="Magnuson J.K."/>
            <person name="Henrissat B."/>
            <person name="Mortensen U.H."/>
            <person name="Larsen T.O."/>
            <person name="Devries R.P."/>
            <person name="Grigoriev I.V."/>
            <person name="Machida M."/>
            <person name="Baker S.E."/>
            <person name="Andersen M.R."/>
        </authorList>
    </citation>
    <scope>NUCLEOTIDE SEQUENCE [LARGE SCALE GENOMIC DNA]</scope>
    <source>
        <strain evidence="3">CBS 130015</strain>
    </source>
</reference>
<evidence type="ECO:0000256" key="1">
    <source>
        <dbReference type="SAM" id="Phobius"/>
    </source>
</evidence>
<organism evidence="2 3">
    <name type="scientific">Aspergillus transmontanensis</name>
    <dbReference type="NCBI Taxonomy" id="1034304"/>
    <lineage>
        <taxon>Eukaryota</taxon>
        <taxon>Fungi</taxon>
        <taxon>Dikarya</taxon>
        <taxon>Ascomycota</taxon>
        <taxon>Pezizomycotina</taxon>
        <taxon>Eurotiomycetes</taxon>
        <taxon>Eurotiomycetidae</taxon>
        <taxon>Eurotiales</taxon>
        <taxon>Aspergillaceae</taxon>
        <taxon>Aspergillus</taxon>
        <taxon>Aspergillus subgen. Circumdati</taxon>
    </lineage>
</organism>